<feature type="transmembrane region" description="Helical" evidence="7">
    <location>
        <begin position="115"/>
        <end position="133"/>
    </location>
</feature>
<dbReference type="Gene3D" id="1.20.1720.10">
    <property type="entry name" value="Multidrug resistance protein D"/>
    <property type="match status" value="1"/>
</dbReference>
<dbReference type="Gene3D" id="1.20.1250.20">
    <property type="entry name" value="MFS general substrate transporter like domains"/>
    <property type="match status" value="1"/>
</dbReference>
<sequence>MAGAANSKQTEIKKAPIMISLIIGAFFAILNETLLNVAFTDLMNDLQVSTATVQWLSTGFLLVVGILIPVTALLLQWFTTRQLFLGAMTLFTIGTVICGIAPTFSFLLIGRLIQASGTGLLIPVMMNTVLVLFPPDKRGGAMGMIGLVIMFAPAIGPTLSGVIVESLNWRWLFFIVIPFALFSIAFAALYLKNITDITKPKVDITSIILSTVGFGGIVFGFSSAGEGSHGWASPEVYLTIIAGAIALILFVIRQLRLEDPLLDMRAFLSPMFSLATVLVIIVMMTMFSTMIILPLFLQGGLALSAFVAGLALLPGGILNGFISPLCGRIFDKFGPKVLLIPGGALLVIVMWLFTNVTTSTSVFQFIVLHSLLMIAVAMIMMPAQTNGLNQLPRKYYPHGSAIINTLVQVGGAIGIALFISILASGQARYLSSVGDTTANIEAAALTAGVQSTFSIGLIFAILAFILTLFMKRTVAPEEVTEQ</sequence>
<dbReference type="Pfam" id="PF07690">
    <property type="entry name" value="MFS_1"/>
    <property type="match status" value="1"/>
</dbReference>
<keyword evidence="2" id="KW-0813">Transport</keyword>
<dbReference type="SUPFAM" id="SSF103473">
    <property type="entry name" value="MFS general substrate transporter"/>
    <property type="match status" value="1"/>
</dbReference>
<evidence type="ECO:0000256" key="4">
    <source>
        <dbReference type="ARBA" id="ARBA00022692"/>
    </source>
</evidence>
<dbReference type="GO" id="GO:0005886">
    <property type="term" value="C:plasma membrane"/>
    <property type="evidence" value="ECO:0007669"/>
    <property type="project" value="UniProtKB-SubCell"/>
</dbReference>
<keyword evidence="5 7" id="KW-1133">Transmembrane helix</keyword>
<dbReference type="PRINTS" id="PR01036">
    <property type="entry name" value="TCRTETB"/>
</dbReference>
<dbReference type="AlphaFoldDB" id="A0A9X2DLL4"/>
<proteinExistence type="predicted"/>
<name>A0A9X2DLL4_9BACI</name>
<keyword evidence="10" id="KW-1185">Reference proteome</keyword>
<feature type="domain" description="Major facilitator superfamily (MFS) profile" evidence="8">
    <location>
        <begin position="17"/>
        <end position="475"/>
    </location>
</feature>
<keyword evidence="3" id="KW-1003">Cell membrane</keyword>
<evidence type="ECO:0000259" key="8">
    <source>
        <dbReference type="PROSITE" id="PS50850"/>
    </source>
</evidence>
<dbReference type="PROSITE" id="PS50850">
    <property type="entry name" value="MFS"/>
    <property type="match status" value="1"/>
</dbReference>
<evidence type="ECO:0000313" key="10">
    <source>
        <dbReference type="Proteomes" id="UP001139179"/>
    </source>
</evidence>
<dbReference type="CDD" id="cd17503">
    <property type="entry name" value="MFS_LmrB_MDR_like"/>
    <property type="match status" value="1"/>
</dbReference>
<feature type="transmembrane region" description="Helical" evidence="7">
    <location>
        <begin position="17"/>
        <end position="39"/>
    </location>
</feature>
<evidence type="ECO:0000256" key="3">
    <source>
        <dbReference type="ARBA" id="ARBA00022475"/>
    </source>
</evidence>
<feature type="transmembrane region" description="Helical" evidence="7">
    <location>
        <begin position="85"/>
        <end position="109"/>
    </location>
</feature>
<feature type="transmembrane region" description="Helical" evidence="7">
    <location>
        <begin position="59"/>
        <end position="78"/>
    </location>
</feature>
<feature type="transmembrane region" description="Helical" evidence="7">
    <location>
        <begin position="236"/>
        <end position="252"/>
    </location>
</feature>
<feature type="transmembrane region" description="Helical" evidence="7">
    <location>
        <begin position="272"/>
        <end position="297"/>
    </location>
</feature>
<dbReference type="PANTHER" id="PTHR42718">
    <property type="entry name" value="MAJOR FACILITATOR SUPERFAMILY MULTIDRUG TRANSPORTER MFSC"/>
    <property type="match status" value="1"/>
</dbReference>
<dbReference type="Proteomes" id="UP001139179">
    <property type="component" value="Unassembled WGS sequence"/>
</dbReference>
<dbReference type="InterPro" id="IPR036259">
    <property type="entry name" value="MFS_trans_sf"/>
</dbReference>
<keyword evidence="6 7" id="KW-0472">Membrane</keyword>
<feature type="transmembrane region" description="Helical" evidence="7">
    <location>
        <begin position="145"/>
        <end position="164"/>
    </location>
</feature>
<feature type="transmembrane region" description="Helical" evidence="7">
    <location>
        <begin position="401"/>
        <end position="423"/>
    </location>
</feature>
<evidence type="ECO:0000313" key="9">
    <source>
        <dbReference type="EMBL" id="MCM3713004.1"/>
    </source>
</evidence>
<evidence type="ECO:0000256" key="7">
    <source>
        <dbReference type="SAM" id="Phobius"/>
    </source>
</evidence>
<comment type="subcellular location">
    <subcellularLocation>
        <location evidence="1">Cell membrane</location>
        <topology evidence="1">Multi-pass membrane protein</topology>
    </subcellularLocation>
</comment>
<gene>
    <name evidence="9" type="ORF">M3202_02840</name>
</gene>
<dbReference type="EMBL" id="JAMBOL010000002">
    <property type="protein sequence ID" value="MCM3713004.1"/>
    <property type="molecule type" value="Genomic_DNA"/>
</dbReference>
<accession>A0A9X2DLL4</accession>
<feature type="transmembrane region" description="Helical" evidence="7">
    <location>
        <begin position="443"/>
        <end position="469"/>
    </location>
</feature>
<keyword evidence="4 7" id="KW-0812">Transmembrane</keyword>
<reference evidence="9" key="1">
    <citation type="submission" date="2022-05" db="EMBL/GenBank/DDBJ databases">
        <title>Comparative Genomics of Spacecraft Associated Microbes.</title>
        <authorList>
            <person name="Tran M.T."/>
            <person name="Wright A."/>
            <person name="Seuylemezian A."/>
            <person name="Eisen J."/>
            <person name="Coil D."/>
        </authorList>
    </citation>
    <scope>NUCLEOTIDE SEQUENCE</scope>
    <source>
        <strain evidence="9">214.1.1</strain>
    </source>
</reference>
<dbReference type="InterPro" id="IPR004638">
    <property type="entry name" value="EmrB-like"/>
</dbReference>
<comment type="caution">
    <text evidence="9">The sequence shown here is derived from an EMBL/GenBank/DDBJ whole genome shotgun (WGS) entry which is preliminary data.</text>
</comment>
<dbReference type="RefSeq" id="WP_251222221.1">
    <property type="nucleotide sequence ID" value="NZ_JAMBOL010000002.1"/>
</dbReference>
<feature type="transmembrane region" description="Helical" evidence="7">
    <location>
        <begin position="337"/>
        <end position="356"/>
    </location>
</feature>
<feature type="transmembrane region" description="Helical" evidence="7">
    <location>
        <begin position="170"/>
        <end position="191"/>
    </location>
</feature>
<dbReference type="NCBIfam" id="TIGR00711">
    <property type="entry name" value="efflux_EmrB"/>
    <property type="match status" value="1"/>
</dbReference>
<evidence type="ECO:0000256" key="1">
    <source>
        <dbReference type="ARBA" id="ARBA00004651"/>
    </source>
</evidence>
<dbReference type="PANTHER" id="PTHR42718:SF43">
    <property type="entry name" value="LINCOMYCIN RESISTANCE PROTEIN LMRB"/>
    <property type="match status" value="1"/>
</dbReference>
<feature type="transmembrane region" description="Helical" evidence="7">
    <location>
        <begin position="303"/>
        <end position="325"/>
    </location>
</feature>
<dbReference type="GO" id="GO:0022857">
    <property type="term" value="F:transmembrane transporter activity"/>
    <property type="evidence" value="ECO:0007669"/>
    <property type="project" value="InterPro"/>
</dbReference>
<dbReference type="InterPro" id="IPR020846">
    <property type="entry name" value="MFS_dom"/>
</dbReference>
<evidence type="ECO:0000256" key="5">
    <source>
        <dbReference type="ARBA" id="ARBA00022989"/>
    </source>
</evidence>
<feature type="transmembrane region" description="Helical" evidence="7">
    <location>
        <begin position="362"/>
        <end position="380"/>
    </location>
</feature>
<protein>
    <submittedName>
        <fullName evidence="9">DHA2 family efflux MFS transporter permease subunit</fullName>
    </submittedName>
</protein>
<feature type="transmembrane region" description="Helical" evidence="7">
    <location>
        <begin position="203"/>
        <end position="224"/>
    </location>
</feature>
<organism evidence="9 10">
    <name type="scientific">Halalkalibacter oceani</name>
    <dbReference type="NCBI Taxonomy" id="1653776"/>
    <lineage>
        <taxon>Bacteria</taxon>
        <taxon>Bacillati</taxon>
        <taxon>Bacillota</taxon>
        <taxon>Bacilli</taxon>
        <taxon>Bacillales</taxon>
        <taxon>Bacillaceae</taxon>
        <taxon>Halalkalibacter</taxon>
    </lineage>
</organism>
<dbReference type="InterPro" id="IPR011701">
    <property type="entry name" value="MFS"/>
</dbReference>
<evidence type="ECO:0000256" key="2">
    <source>
        <dbReference type="ARBA" id="ARBA00022448"/>
    </source>
</evidence>
<evidence type="ECO:0000256" key="6">
    <source>
        <dbReference type="ARBA" id="ARBA00023136"/>
    </source>
</evidence>